<dbReference type="EMBL" id="JACWZY010000002">
    <property type="protein sequence ID" value="MBD2699608.1"/>
    <property type="molecule type" value="Genomic_DNA"/>
</dbReference>
<keyword evidence="3" id="KW-1185">Reference proteome</keyword>
<dbReference type="AlphaFoldDB" id="A0A926XT13"/>
<evidence type="ECO:0000313" key="2">
    <source>
        <dbReference type="EMBL" id="MBD2699608.1"/>
    </source>
</evidence>
<dbReference type="Proteomes" id="UP000598820">
    <property type="component" value="Unassembled WGS sequence"/>
</dbReference>
<keyword evidence="1" id="KW-0812">Transmembrane</keyword>
<keyword evidence="1" id="KW-1133">Transmembrane helix</keyword>
<comment type="caution">
    <text evidence="2">The sequence shown here is derived from an EMBL/GenBank/DDBJ whole genome shotgun (WGS) entry which is preliminary data.</text>
</comment>
<evidence type="ECO:0000256" key="1">
    <source>
        <dbReference type="SAM" id="Phobius"/>
    </source>
</evidence>
<gene>
    <name evidence="2" type="ORF">IC229_03095</name>
</gene>
<organism evidence="2 3">
    <name type="scientific">Spirosoma profusum</name>
    <dbReference type="NCBI Taxonomy" id="2771354"/>
    <lineage>
        <taxon>Bacteria</taxon>
        <taxon>Pseudomonadati</taxon>
        <taxon>Bacteroidota</taxon>
        <taxon>Cytophagia</taxon>
        <taxon>Cytophagales</taxon>
        <taxon>Cytophagaceae</taxon>
        <taxon>Spirosoma</taxon>
    </lineage>
</organism>
<evidence type="ECO:0000313" key="3">
    <source>
        <dbReference type="Proteomes" id="UP000598820"/>
    </source>
</evidence>
<feature type="transmembrane region" description="Helical" evidence="1">
    <location>
        <begin position="15"/>
        <end position="34"/>
    </location>
</feature>
<keyword evidence="1" id="KW-0472">Membrane</keyword>
<accession>A0A926XT13</accession>
<proteinExistence type="predicted"/>
<protein>
    <submittedName>
        <fullName evidence="2">Uncharacterized protein</fullName>
    </submittedName>
</protein>
<sequence length="377" mass="43013">MNNGKCIMNNVERSGWYVTSFLSHCALFILHYSLTFAQSPTQEQLSGVWIGVHTEWDTDFSCALPTYLTLDANGTYHFGMVDGSAQELVATWAVQHDSIRLDTIRYAPGLITVQENLLRIGKNYPMVFRRFTDIPFDSSLVRKALAGRVWQSDSLTIYLYANGQVALENPITKQRTAHFWQLAQFGQSVFLVIRGNPYNQYGGYKPLWQLRSISSKQLQVIGSSSHNAVTQNFRFVRNLNPTDTCRPSGFQTCSNCYRREWYETLPGQNPRRYDVLQVFAKYYQPIRQAGESGLLRIRFGMNCEGKIGTFELKGFGEDYCPKTFTESITSQLQDICRNHIATDVTLRQSNRPDGRMLDVAVSLVFRLKDGRIADILP</sequence>
<reference evidence="2" key="1">
    <citation type="submission" date="2020-09" db="EMBL/GenBank/DDBJ databases">
        <authorList>
            <person name="Kim M.K."/>
        </authorList>
    </citation>
    <scope>NUCLEOTIDE SEQUENCE</scope>
    <source>
        <strain evidence="2">BT702</strain>
    </source>
</reference>
<name>A0A926XT13_9BACT</name>